<dbReference type="PANTHER" id="PTHR46082">
    <property type="entry name" value="ATP/GTP-BINDING PROTEIN-RELATED"/>
    <property type="match status" value="1"/>
</dbReference>
<dbReference type="InterPro" id="IPR056884">
    <property type="entry name" value="NPHP3-like_N"/>
</dbReference>
<dbReference type="InterPro" id="IPR054471">
    <property type="entry name" value="GPIID_WHD"/>
</dbReference>
<dbReference type="PANTHER" id="PTHR46082:SF11">
    <property type="entry name" value="AAA+ ATPASE DOMAIN-CONTAINING PROTEIN-RELATED"/>
    <property type="match status" value="1"/>
</dbReference>
<feature type="domain" description="GPI inositol-deacylase winged helix" evidence="4">
    <location>
        <begin position="596"/>
        <end position="684"/>
    </location>
</feature>
<dbReference type="SUPFAM" id="SSF48403">
    <property type="entry name" value="Ankyrin repeat"/>
    <property type="match status" value="1"/>
</dbReference>
<dbReference type="PRINTS" id="PR01415">
    <property type="entry name" value="ANKYRIN"/>
</dbReference>
<evidence type="ECO:0000256" key="3">
    <source>
        <dbReference type="SAM" id="MobiDB-lite"/>
    </source>
</evidence>
<dbReference type="Gene3D" id="3.40.50.1580">
    <property type="entry name" value="Nucleoside phosphorylase domain"/>
    <property type="match status" value="1"/>
</dbReference>
<dbReference type="PROSITE" id="PS50297">
    <property type="entry name" value="ANK_REP_REGION"/>
    <property type="match status" value="5"/>
</dbReference>
<feature type="region of interest" description="Disordered" evidence="3">
    <location>
        <begin position="201"/>
        <end position="223"/>
    </location>
</feature>
<dbReference type="InterPro" id="IPR036770">
    <property type="entry name" value="Ankyrin_rpt-contain_sf"/>
</dbReference>
<feature type="repeat" description="ANK" evidence="2">
    <location>
        <begin position="921"/>
        <end position="953"/>
    </location>
</feature>
<feature type="repeat" description="ANK" evidence="2">
    <location>
        <begin position="858"/>
        <end position="890"/>
    </location>
</feature>
<keyword evidence="7" id="KW-1185">Reference proteome</keyword>
<reference evidence="6" key="1">
    <citation type="journal article" date="2019" name="Beilstein J. Org. Chem.">
        <title>Nanangenines: drimane sesquiterpenoids as the dominant metabolite cohort of a novel Australian fungus, Aspergillus nanangensis.</title>
        <authorList>
            <person name="Lacey H.J."/>
            <person name="Gilchrist C.L.M."/>
            <person name="Crombie A."/>
            <person name="Kalaitzis J.A."/>
            <person name="Vuong D."/>
            <person name="Rutledge P.J."/>
            <person name="Turner P."/>
            <person name="Pitt J.I."/>
            <person name="Lacey E."/>
            <person name="Chooi Y.H."/>
            <person name="Piggott A.M."/>
        </authorList>
    </citation>
    <scope>NUCLEOTIDE SEQUENCE</scope>
    <source>
        <strain evidence="6">MST-FP2251</strain>
    </source>
</reference>
<dbReference type="Pfam" id="PF24883">
    <property type="entry name" value="NPHP3_N"/>
    <property type="match status" value="1"/>
</dbReference>
<dbReference type="InterPro" id="IPR002110">
    <property type="entry name" value="Ankyrin_rpt"/>
</dbReference>
<keyword evidence="1" id="KW-0677">Repeat</keyword>
<feature type="repeat" description="ANK" evidence="2">
    <location>
        <begin position="987"/>
        <end position="1019"/>
    </location>
</feature>
<protein>
    <submittedName>
        <fullName evidence="6">Uncharacterized protein</fullName>
    </submittedName>
</protein>
<dbReference type="SUPFAM" id="SSF53167">
    <property type="entry name" value="Purine and uridine phosphorylases"/>
    <property type="match status" value="1"/>
</dbReference>
<keyword evidence="2" id="KW-0040">ANK repeat</keyword>
<dbReference type="GO" id="GO:0009116">
    <property type="term" value="P:nucleoside metabolic process"/>
    <property type="evidence" value="ECO:0007669"/>
    <property type="project" value="InterPro"/>
</dbReference>
<dbReference type="Pfam" id="PF00023">
    <property type="entry name" value="Ank"/>
    <property type="match status" value="1"/>
</dbReference>
<dbReference type="GO" id="GO:0003824">
    <property type="term" value="F:catalytic activity"/>
    <property type="evidence" value="ECO:0007669"/>
    <property type="project" value="InterPro"/>
</dbReference>
<reference evidence="6" key="2">
    <citation type="submission" date="2020-02" db="EMBL/GenBank/DDBJ databases">
        <authorList>
            <person name="Gilchrist C.L.M."/>
            <person name="Chooi Y.-H."/>
        </authorList>
    </citation>
    <scope>NUCLEOTIDE SEQUENCE</scope>
    <source>
        <strain evidence="6">MST-FP2251</strain>
    </source>
</reference>
<evidence type="ECO:0000313" key="7">
    <source>
        <dbReference type="Proteomes" id="UP001194746"/>
    </source>
</evidence>
<name>A0AAD4CM79_ASPNN</name>
<comment type="caution">
    <text evidence="6">The sequence shown here is derived from an EMBL/GenBank/DDBJ whole genome shotgun (WGS) entry which is preliminary data.</text>
</comment>
<accession>A0AAD4CM79</accession>
<dbReference type="InterPro" id="IPR053137">
    <property type="entry name" value="NLR-like"/>
</dbReference>
<dbReference type="AlphaFoldDB" id="A0AAD4CM79"/>
<evidence type="ECO:0000256" key="1">
    <source>
        <dbReference type="ARBA" id="ARBA00022737"/>
    </source>
</evidence>
<feature type="domain" description="Nephrocystin 3-like N-terminal" evidence="5">
    <location>
        <begin position="313"/>
        <end position="482"/>
    </location>
</feature>
<evidence type="ECO:0000256" key="2">
    <source>
        <dbReference type="PROSITE-ProRule" id="PRU00023"/>
    </source>
</evidence>
<evidence type="ECO:0000259" key="5">
    <source>
        <dbReference type="Pfam" id="PF24883"/>
    </source>
</evidence>
<gene>
    <name evidence="6" type="ORF">FE257_008072</name>
</gene>
<dbReference type="Proteomes" id="UP001194746">
    <property type="component" value="Unassembled WGS sequence"/>
</dbReference>
<dbReference type="InterPro" id="IPR027417">
    <property type="entry name" value="P-loop_NTPase"/>
</dbReference>
<dbReference type="Pfam" id="PF22939">
    <property type="entry name" value="WHD_GPIID"/>
    <property type="match status" value="1"/>
</dbReference>
<dbReference type="Gene3D" id="1.25.40.20">
    <property type="entry name" value="Ankyrin repeat-containing domain"/>
    <property type="match status" value="2"/>
</dbReference>
<dbReference type="Pfam" id="PF12796">
    <property type="entry name" value="Ank_2"/>
    <property type="match status" value="3"/>
</dbReference>
<feature type="repeat" description="ANK" evidence="2">
    <location>
        <begin position="954"/>
        <end position="986"/>
    </location>
</feature>
<dbReference type="EMBL" id="VCAU01000040">
    <property type="protein sequence ID" value="KAF9889095.1"/>
    <property type="molecule type" value="Genomic_DNA"/>
</dbReference>
<dbReference type="InterPro" id="IPR035994">
    <property type="entry name" value="Nucleoside_phosphorylase_sf"/>
</dbReference>
<dbReference type="PROSITE" id="PS50088">
    <property type="entry name" value="ANK_REPEAT"/>
    <property type="match status" value="5"/>
</dbReference>
<proteinExistence type="predicted"/>
<evidence type="ECO:0000259" key="4">
    <source>
        <dbReference type="Pfam" id="PF22939"/>
    </source>
</evidence>
<feature type="repeat" description="ANK" evidence="2">
    <location>
        <begin position="791"/>
        <end position="823"/>
    </location>
</feature>
<dbReference type="SMART" id="SM00248">
    <property type="entry name" value="ANK"/>
    <property type="match status" value="8"/>
</dbReference>
<sequence>MGLDDYTVACICPLGIELAAVIGMLDAKHPDVSIPRDQNAYTFGNIGEHNLVIAVLPHIGTNAAARVATQLLNDFQSVRFGLLVGIGGGVPGDDDDHDIRLGDVVVGMPTDRFPGVVQYDLGKKLGGGGFERTGHLNKPPELVASMVNKLRAEHLVEGSRIMDYIADMFQRHPKMRSKFSIPSSEPDKLFLASYPHQSGGTCRGCDSHQTVPRGDRSDTEPQIHYGTIGSANAVVKDPKVRDSLRKDMDAHTHKLLQESNQIARRSMELSAESLQNSVRQWNTGDQRKCLLQAFRTSPYEQYKNINPKRAEKTCKWVLDRVEFHAWQQSTHNDLLWISADPGCGKSVLSKSLVDCEFNDVQSHNVCYFFFKRNQQQENLSTALCAILHQLFRLQPELLDHALPLWHNNGMREGAQQDTDELWRIFTAAAMESSTRSTICILDALDECQDRDRQQLIEKLCQFYKKTSKTPSTTPLKFLVTSRPYYNVQYWLSDTSGSLPEIRLSGENENDTVKGEINLVIDQYIGALTTEFSLPSDVERSLRKSLKAMKQRTYLWLHLAMEGIRETCAAAIYPEDIVIESLPQSVEDAYERVLSKITTKQKSNAQKILMIIVGARRPLTVAEMAFALSADRADNLQQSQLDIIDISGLQNRIRQLCGLFVFIDHSRIFLIHETAAEFLVAKGMEPTSSTPRLWKSCFQKKDVELQMARLCVTYLLLCPKRWRPSRDESHCYDCLHSRVSGRAMVAENPEHVIRMDAHNAKQFFTYSITGHAFALEGISHSFVDKLEAKDDTGRTALQWAVNLGHTEVAERLLIQGANINARGISNRDNILLNEILQHHSEMVLFLLDHGADANVQNGEYGLPLGLAASAGCESVVELLLKHGADINAGTSHPALYYAAAEGHGKTVKILLARTSDILGQRAYESALQVACRKGHRDVVQILLDNGADPNFQRAHSNTVLQLASRRGYTDIVRVLLAKDADVNARGGFFDTALQAASVGGFREIVRLLLDKGADVNAKGGRYGNAVQAASRGGHQKVVKILLENGANNTHGLILHLTLTAFVHKADDGFSVYVPIKTRTFIDGGRVPIKVQSTLGPELVFLRVPPWGLGHSIEPMGHSKPRKLLIICRNMREPWKLAGDKVPPIRPVQ</sequence>
<dbReference type="Gene3D" id="3.40.50.300">
    <property type="entry name" value="P-loop containing nucleotide triphosphate hydrolases"/>
    <property type="match status" value="1"/>
</dbReference>
<organism evidence="6 7">
    <name type="scientific">Aspergillus nanangensis</name>
    <dbReference type="NCBI Taxonomy" id="2582783"/>
    <lineage>
        <taxon>Eukaryota</taxon>
        <taxon>Fungi</taxon>
        <taxon>Dikarya</taxon>
        <taxon>Ascomycota</taxon>
        <taxon>Pezizomycotina</taxon>
        <taxon>Eurotiomycetes</taxon>
        <taxon>Eurotiomycetidae</taxon>
        <taxon>Eurotiales</taxon>
        <taxon>Aspergillaceae</taxon>
        <taxon>Aspergillus</taxon>
        <taxon>Aspergillus subgen. Circumdati</taxon>
    </lineage>
</organism>
<evidence type="ECO:0000313" key="6">
    <source>
        <dbReference type="EMBL" id="KAF9889095.1"/>
    </source>
</evidence>